<name>A0A0E9NLW7_SAICN</name>
<keyword evidence="2" id="KW-1185">Reference proteome</keyword>
<reference evidence="1 2" key="2">
    <citation type="journal article" date="2014" name="J. Gen. Appl. Microbiol.">
        <title>The early diverging ascomycetous budding yeast Saitoella complicata has three histone deacetylases belonging to the Clr6, Hos2, and Rpd3 lineages.</title>
        <authorList>
            <person name="Nishida H."/>
            <person name="Matsumoto T."/>
            <person name="Kondo S."/>
            <person name="Hamamoto M."/>
            <person name="Yoshikawa H."/>
        </authorList>
    </citation>
    <scope>NUCLEOTIDE SEQUENCE [LARGE SCALE GENOMIC DNA]</scope>
    <source>
        <strain evidence="1 2">NRRL Y-17804</strain>
    </source>
</reference>
<dbReference type="EMBL" id="BACD03000037">
    <property type="protein sequence ID" value="GAO50803.1"/>
    <property type="molecule type" value="Genomic_DNA"/>
</dbReference>
<accession>A0A0E9NLW7</accession>
<sequence length="91" mass="10375">MVGKRVHDENGPVSTEAPFTTFFDAMTTRESTPLTYPSKSSFHNVHVGQHIQLLFMNSPSLYHDEAADFINETLCTDINPCDIQRYLKQIK</sequence>
<dbReference type="Proteomes" id="UP000033140">
    <property type="component" value="Unassembled WGS sequence"/>
</dbReference>
<reference evidence="1 2" key="1">
    <citation type="journal article" date="2011" name="J. Gen. Appl. Microbiol.">
        <title>Draft genome sequencing of the enigmatic yeast Saitoella complicata.</title>
        <authorList>
            <person name="Nishida H."/>
            <person name="Hamamoto M."/>
            <person name="Sugiyama J."/>
        </authorList>
    </citation>
    <scope>NUCLEOTIDE SEQUENCE [LARGE SCALE GENOMIC DNA]</scope>
    <source>
        <strain evidence="1 2">NRRL Y-17804</strain>
    </source>
</reference>
<gene>
    <name evidence="1" type="ORF">G7K_4924-t1</name>
</gene>
<organism evidence="1 2">
    <name type="scientific">Saitoella complicata (strain BCRC 22490 / CBS 7301 / JCM 7358 / NBRC 10748 / NRRL Y-17804)</name>
    <dbReference type="NCBI Taxonomy" id="698492"/>
    <lineage>
        <taxon>Eukaryota</taxon>
        <taxon>Fungi</taxon>
        <taxon>Dikarya</taxon>
        <taxon>Ascomycota</taxon>
        <taxon>Taphrinomycotina</taxon>
        <taxon>Taphrinomycotina incertae sedis</taxon>
        <taxon>Saitoella</taxon>
    </lineage>
</organism>
<dbReference type="AlphaFoldDB" id="A0A0E9NLW7"/>
<reference evidence="1 2" key="3">
    <citation type="journal article" date="2015" name="Genome Announc.">
        <title>Draft Genome Sequence of the Archiascomycetous Yeast Saitoella complicata.</title>
        <authorList>
            <person name="Yamauchi K."/>
            <person name="Kondo S."/>
            <person name="Hamamoto M."/>
            <person name="Takahashi Y."/>
            <person name="Ogura Y."/>
            <person name="Hayashi T."/>
            <person name="Nishida H."/>
        </authorList>
    </citation>
    <scope>NUCLEOTIDE SEQUENCE [LARGE SCALE GENOMIC DNA]</scope>
    <source>
        <strain evidence="1 2">NRRL Y-17804</strain>
    </source>
</reference>
<evidence type="ECO:0000313" key="1">
    <source>
        <dbReference type="EMBL" id="GAO50803.1"/>
    </source>
</evidence>
<protein>
    <submittedName>
        <fullName evidence="1">Uncharacterized protein</fullName>
    </submittedName>
</protein>
<evidence type="ECO:0000313" key="2">
    <source>
        <dbReference type="Proteomes" id="UP000033140"/>
    </source>
</evidence>
<comment type="caution">
    <text evidence="1">The sequence shown here is derived from an EMBL/GenBank/DDBJ whole genome shotgun (WGS) entry which is preliminary data.</text>
</comment>
<proteinExistence type="predicted"/>